<evidence type="ECO:0000313" key="2">
    <source>
        <dbReference type="EMBL" id="KEY69030.1"/>
    </source>
</evidence>
<gene>
    <name evidence="2" type="ORF">S7711_03330</name>
</gene>
<feature type="region of interest" description="Disordered" evidence="1">
    <location>
        <begin position="1"/>
        <end position="36"/>
    </location>
</feature>
<sequence>MVKQDNTRASIVERQPWLGANARPPKAGSEDPDQSSWIALRRTRDDVDEKNAQVPRIKSFFSTAELTLVYLRKYDQLMGMAIYTICALAEMSNRSKGQLPKSLVNILPGQGKIDAADHKWESERTKPNESIDHEIEDDYIQSHHFLRLQYSSRGCRASDPRDHVFALLGIAEGGGQKMPIADYSHSLAEVYVRMAWTWFMIRKKRPLSWLGCVNNSYDATDLPTWIPDWRGQWDGIPLVLGTKEVFLGASGLKKLEGCHIQFRELSTPMTLPLRVQIRGCRVLQMKAVEPLKSSSPGSWQTAQHAEHINEFPEPYPTTYLSYGRAFKQAVEPDQEKGFPFQEPRSESFWAFRHAGVKRPRLRPIFAMEMEGRKVASATPVNTGHGEFEQHLLHTVNSGEKRGENEPEYTQRGLYERISRAYRFHATIPQDGLVRGRSWFISEDGFMGLAPKVTRSGDAVAHFFGGITQYVLREKRREEDKTIWGFVGECFVLGLMNGEINQDMPDDVVEDFSLE</sequence>
<organism evidence="2 3">
    <name type="scientific">Stachybotrys chartarum (strain CBS 109288 / IBT 7711)</name>
    <name type="common">Toxic black mold</name>
    <name type="synonym">Stilbospora chartarum</name>
    <dbReference type="NCBI Taxonomy" id="1280523"/>
    <lineage>
        <taxon>Eukaryota</taxon>
        <taxon>Fungi</taxon>
        <taxon>Dikarya</taxon>
        <taxon>Ascomycota</taxon>
        <taxon>Pezizomycotina</taxon>
        <taxon>Sordariomycetes</taxon>
        <taxon>Hypocreomycetidae</taxon>
        <taxon>Hypocreales</taxon>
        <taxon>Stachybotryaceae</taxon>
        <taxon>Stachybotrys</taxon>
    </lineage>
</organism>
<keyword evidence="3" id="KW-1185">Reference proteome</keyword>
<evidence type="ECO:0000313" key="3">
    <source>
        <dbReference type="Proteomes" id="UP000028045"/>
    </source>
</evidence>
<dbReference type="PANTHER" id="PTHR24148:SF64">
    <property type="entry name" value="HETEROKARYON INCOMPATIBILITY DOMAIN-CONTAINING PROTEIN"/>
    <property type="match status" value="1"/>
</dbReference>
<proteinExistence type="predicted"/>
<dbReference type="EMBL" id="KL648554">
    <property type="protein sequence ID" value="KEY69030.1"/>
    <property type="molecule type" value="Genomic_DNA"/>
</dbReference>
<evidence type="ECO:0008006" key="4">
    <source>
        <dbReference type="Google" id="ProtNLM"/>
    </source>
</evidence>
<dbReference type="Pfam" id="PF26639">
    <property type="entry name" value="Het-6_barrel"/>
    <property type="match status" value="1"/>
</dbReference>
<dbReference type="Proteomes" id="UP000028045">
    <property type="component" value="Unassembled WGS sequence"/>
</dbReference>
<dbReference type="AlphaFoldDB" id="A0A084AUQ1"/>
<evidence type="ECO:0000256" key="1">
    <source>
        <dbReference type="SAM" id="MobiDB-lite"/>
    </source>
</evidence>
<dbReference type="PANTHER" id="PTHR24148">
    <property type="entry name" value="ANKYRIN REPEAT DOMAIN-CONTAINING PROTEIN 39 HOMOLOG-RELATED"/>
    <property type="match status" value="1"/>
</dbReference>
<name>A0A084AUQ1_STACB</name>
<dbReference type="OrthoDB" id="2288928at2759"/>
<dbReference type="HOGENOM" id="CLU_530157_0_0_1"/>
<accession>A0A084AUQ1</accession>
<dbReference type="InterPro" id="IPR052895">
    <property type="entry name" value="HetReg/Transcr_Mod"/>
</dbReference>
<reference evidence="2 3" key="1">
    <citation type="journal article" date="2014" name="BMC Genomics">
        <title>Comparative genome sequencing reveals chemotype-specific gene clusters in the toxigenic black mold Stachybotrys.</title>
        <authorList>
            <person name="Semeiks J."/>
            <person name="Borek D."/>
            <person name="Otwinowski Z."/>
            <person name="Grishin N.V."/>
        </authorList>
    </citation>
    <scope>NUCLEOTIDE SEQUENCE [LARGE SCALE GENOMIC DNA]</scope>
    <source>
        <strain evidence="3">CBS 109288 / IBT 7711</strain>
    </source>
</reference>
<protein>
    <recommendedName>
        <fullName evidence="4">Heterokaryon incompatibility domain-containing protein</fullName>
    </recommendedName>
</protein>